<comment type="caution">
    <text evidence="2">The sequence shown here is derived from an EMBL/GenBank/DDBJ whole genome shotgun (WGS) entry which is preliminary data.</text>
</comment>
<dbReference type="PATRIC" id="fig|1303.77.peg.1950"/>
<name>A0A139NUD1_STROR</name>
<evidence type="ECO:0000256" key="1">
    <source>
        <dbReference type="SAM" id="Phobius"/>
    </source>
</evidence>
<accession>A0A139NUD1</accession>
<evidence type="ECO:0000313" key="2">
    <source>
        <dbReference type="EMBL" id="KXT79532.1"/>
    </source>
</evidence>
<keyword evidence="1" id="KW-1133">Transmembrane helix</keyword>
<gene>
    <name evidence="2" type="ORF">SORDD14_01758</name>
</gene>
<keyword evidence="1" id="KW-0812">Transmembrane</keyword>
<feature type="transmembrane region" description="Helical" evidence="1">
    <location>
        <begin position="25"/>
        <end position="42"/>
    </location>
</feature>
<feature type="transmembrane region" description="Helical" evidence="1">
    <location>
        <begin position="63"/>
        <end position="81"/>
    </location>
</feature>
<dbReference type="AlphaFoldDB" id="A0A139NUD1"/>
<organism evidence="2 3">
    <name type="scientific">Streptococcus oralis</name>
    <dbReference type="NCBI Taxonomy" id="1303"/>
    <lineage>
        <taxon>Bacteria</taxon>
        <taxon>Bacillati</taxon>
        <taxon>Bacillota</taxon>
        <taxon>Bacilli</taxon>
        <taxon>Lactobacillales</taxon>
        <taxon>Streptococcaceae</taxon>
        <taxon>Streptococcus</taxon>
    </lineage>
</organism>
<feature type="transmembrane region" description="Helical" evidence="1">
    <location>
        <begin position="87"/>
        <end position="104"/>
    </location>
</feature>
<dbReference type="Proteomes" id="UP000070497">
    <property type="component" value="Unassembled WGS sequence"/>
</dbReference>
<proteinExistence type="predicted"/>
<sequence>MVVMFVNMAMLLLISNMITNDWQSYFHTFCWTIGTLTLTLFSQYLVEYLRKSTSSANRKSIKGFLWMTGLRTILIYLAALLPIHLGIHVYMTGILLTFIMPVLLT</sequence>
<reference evidence="2 3" key="1">
    <citation type="submission" date="2016-01" db="EMBL/GenBank/DDBJ databases">
        <title>Highly variable Streptococcus oralis are common among viridans streptococci isolated from primates.</title>
        <authorList>
            <person name="Denapaite D."/>
            <person name="Rieger M."/>
            <person name="Koendgen S."/>
            <person name="Brueckner R."/>
            <person name="Ochigava I."/>
            <person name="Kappeler P."/>
            <person name="Maetz-Rensing K."/>
            <person name="Leendertz F."/>
            <person name="Hakenbeck R."/>
        </authorList>
    </citation>
    <scope>NUCLEOTIDE SEQUENCE [LARGE SCALE GENOMIC DNA]</scope>
    <source>
        <strain evidence="2 3">DD14</strain>
    </source>
</reference>
<dbReference type="EMBL" id="LQRI01000219">
    <property type="protein sequence ID" value="KXT79532.1"/>
    <property type="molecule type" value="Genomic_DNA"/>
</dbReference>
<evidence type="ECO:0000313" key="3">
    <source>
        <dbReference type="Proteomes" id="UP000070497"/>
    </source>
</evidence>
<protein>
    <submittedName>
        <fullName evidence="2">Uncharacterized protein</fullName>
    </submittedName>
</protein>
<keyword evidence="1" id="KW-0472">Membrane</keyword>